<dbReference type="InterPro" id="IPR006146">
    <property type="entry name" value="5'-Nucleotdase_CS"/>
</dbReference>
<protein>
    <submittedName>
        <fullName evidence="5">2',3'-cyclic-nucleotide 2'-phosphodiesterase (5'-nucleotidase family)</fullName>
    </submittedName>
</protein>
<organism evidence="5 6">
    <name type="scientific">Caldalkalibacillus horti</name>
    <dbReference type="NCBI Taxonomy" id="77523"/>
    <lineage>
        <taxon>Bacteria</taxon>
        <taxon>Bacillati</taxon>
        <taxon>Bacillota</taxon>
        <taxon>Bacilli</taxon>
        <taxon>Bacillales</taxon>
        <taxon>Bacillaceae</taxon>
        <taxon>Caldalkalibacillus</taxon>
    </lineage>
</organism>
<feature type="domain" description="Calcineurin-like phosphoesterase" evidence="3">
    <location>
        <begin position="7"/>
        <end position="205"/>
    </location>
</feature>
<evidence type="ECO:0000256" key="1">
    <source>
        <dbReference type="ARBA" id="ARBA00022729"/>
    </source>
</evidence>
<dbReference type="PRINTS" id="PR01607">
    <property type="entry name" value="APYRASEFAMLY"/>
</dbReference>
<dbReference type="Proteomes" id="UP001235840">
    <property type="component" value="Unassembled WGS sequence"/>
</dbReference>
<dbReference type="InterPro" id="IPR006179">
    <property type="entry name" value="5_nucleotidase/apyrase"/>
</dbReference>
<accession>A0ABT9VTW6</accession>
<evidence type="ECO:0000313" key="5">
    <source>
        <dbReference type="EMBL" id="MDQ0164426.1"/>
    </source>
</evidence>
<dbReference type="Gene3D" id="3.90.780.10">
    <property type="entry name" value="5'-Nucleotidase, C-terminal domain"/>
    <property type="match status" value="1"/>
</dbReference>
<evidence type="ECO:0000259" key="4">
    <source>
        <dbReference type="Pfam" id="PF02872"/>
    </source>
</evidence>
<dbReference type="Gene3D" id="3.60.21.10">
    <property type="match status" value="1"/>
</dbReference>
<dbReference type="EMBL" id="JAUSTY010000001">
    <property type="protein sequence ID" value="MDQ0164426.1"/>
    <property type="molecule type" value="Genomic_DNA"/>
</dbReference>
<feature type="domain" description="5'-Nucleotidase C-terminal" evidence="4">
    <location>
        <begin position="311"/>
        <end position="451"/>
    </location>
</feature>
<comment type="caution">
    <text evidence="5">The sequence shown here is derived from an EMBL/GenBank/DDBJ whole genome shotgun (WGS) entry which is preliminary data.</text>
</comment>
<evidence type="ECO:0000313" key="6">
    <source>
        <dbReference type="Proteomes" id="UP001235840"/>
    </source>
</evidence>
<dbReference type="PANTHER" id="PTHR11575:SF23">
    <property type="entry name" value="5-NUCLEOTIDASE FAMILY PROTEIN"/>
    <property type="match status" value="1"/>
</dbReference>
<reference evidence="5 6" key="1">
    <citation type="submission" date="2023-07" db="EMBL/GenBank/DDBJ databases">
        <title>Genomic Encyclopedia of Type Strains, Phase IV (KMG-IV): sequencing the most valuable type-strain genomes for metagenomic binning, comparative biology and taxonomic classification.</title>
        <authorList>
            <person name="Goeker M."/>
        </authorList>
    </citation>
    <scope>NUCLEOTIDE SEQUENCE [LARGE SCALE GENOMIC DNA]</scope>
    <source>
        <strain evidence="5 6">DSM 12751</strain>
    </source>
</reference>
<dbReference type="PROSITE" id="PS00785">
    <property type="entry name" value="5_NUCLEOTIDASE_1"/>
    <property type="match status" value="1"/>
</dbReference>
<dbReference type="InterPro" id="IPR004843">
    <property type="entry name" value="Calcineurin-like_PHP"/>
</dbReference>
<comment type="similarity">
    <text evidence="2">Belongs to the 5'-nucleotidase family.</text>
</comment>
<name>A0ABT9VTW6_9BACI</name>
<dbReference type="RefSeq" id="WP_307389998.1">
    <property type="nucleotide sequence ID" value="NZ_BAAADK010000021.1"/>
</dbReference>
<keyword evidence="2" id="KW-0547">Nucleotide-binding</keyword>
<dbReference type="InterPro" id="IPR029052">
    <property type="entry name" value="Metallo-depent_PP-like"/>
</dbReference>
<gene>
    <name evidence="5" type="ORF">J2S11_000325</name>
</gene>
<keyword evidence="6" id="KW-1185">Reference proteome</keyword>
<dbReference type="InterPro" id="IPR008334">
    <property type="entry name" value="5'-Nucleotdase_C"/>
</dbReference>
<keyword evidence="1" id="KW-0732">Signal</keyword>
<evidence type="ECO:0000259" key="3">
    <source>
        <dbReference type="Pfam" id="PF00149"/>
    </source>
</evidence>
<sequence length="502" mass="57245">MKTNKLHIIHTNDFHSHFPNWPKVVRTIKQLKKSFEEQQEPYLLVDIGDHADRSHFLTDGTLGQVNIALLNQLGYNYVTIGNNEGLTFSKDQLSELYNDRRFQVILGNLFDMEGVQPAWLDPYAIHEVAGWKLGIMGVTANFNLFYELLGWRITNPIEILKEQIKALRGQVDVLILLSHLGLPKDEQIAEQLEGIDLIIGAHTHHVLADGKKIKDCHISQAGKFGKYVGHIQIELRAQSEEVNQSKTQLLPKYKTNDTNVLKAADKGYNIASSCIETEHSLEDIATTELLHKWENIAKDKLSRVVTVLEQDLQVEWHSESELGNLLAESLRRWCGTEIALVNTGQILGNLKQGVVTIEQLLHICPHPINPCILQMSGKQLWSILQHSLNPEIERLHIMGFGFRGKIMGTLAVDGLQIHYRERGKQKEIMDIWANGVPLQKEESYNIASIDMFTFGHIFPEFQEAEKITYLLPEFIRDLLAFRLAEQGLSSSYQKRWLNKDLS</sequence>
<dbReference type="CDD" id="cd00845">
    <property type="entry name" value="MPP_UshA_N_like"/>
    <property type="match status" value="1"/>
</dbReference>
<dbReference type="PANTHER" id="PTHR11575">
    <property type="entry name" value="5'-NUCLEOTIDASE-RELATED"/>
    <property type="match status" value="1"/>
</dbReference>
<evidence type="ECO:0000256" key="2">
    <source>
        <dbReference type="RuleBase" id="RU362119"/>
    </source>
</evidence>
<proteinExistence type="inferred from homology"/>
<dbReference type="SUPFAM" id="SSF56300">
    <property type="entry name" value="Metallo-dependent phosphatases"/>
    <property type="match status" value="1"/>
</dbReference>
<dbReference type="Pfam" id="PF00149">
    <property type="entry name" value="Metallophos"/>
    <property type="match status" value="1"/>
</dbReference>
<dbReference type="InterPro" id="IPR036907">
    <property type="entry name" value="5'-Nucleotdase_C_sf"/>
</dbReference>
<dbReference type="SUPFAM" id="SSF55816">
    <property type="entry name" value="5'-nucleotidase (syn. UDP-sugar hydrolase), C-terminal domain"/>
    <property type="match status" value="1"/>
</dbReference>
<keyword evidence="2" id="KW-0378">Hydrolase</keyword>
<dbReference type="Pfam" id="PF02872">
    <property type="entry name" value="5_nucleotid_C"/>
    <property type="match status" value="1"/>
</dbReference>